<reference evidence="2 3" key="1">
    <citation type="submission" date="2019-09" db="EMBL/GenBank/DDBJ databases">
        <title>Genome sequence and assembly of Taibaiella sp.</title>
        <authorList>
            <person name="Chhetri G."/>
        </authorList>
    </citation>
    <scope>NUCLEOTIDE SEQUENCE [LARGE SCALE GENOMIC DNA]</scope>
    <source>
        <strain evidence="2 3">KVB11</strain>
    </source>
</reference>
<accession>A0A5M6CH23</accession>
<sequence>MSKRLLLLASSLLSFFIPAGKTHAQTDPNLFKLPDTVCNGHEIVPFNIIQTAQNYFWTFCPPNLASTPNGNNIGPVQSVSNTRGIVMAEDDSFYYSFHINASGGLARMKYANGLNGLPSMITGIGEGAVNPGGIYLVNNGAWHLFEVAGTDNTNSKLIRYDFGPNGLKSLPTEVSLGNIDGALNGPHELYMVKEDSLWYGFTFTKNEELLRLDFGTNLTGTPTLTNLGNIDGHFDDVTSITGIQELDNWHLFITNRATNSVNRISFGNNLTNVPFVVDLGTLGNRIKEPVGIVITKDCDSYYGFVLNFGTASLVTLNWEAQSIANTPTADNKGNVAGFTTIANMSNIGRENGAMYMLATNEDNSISKIIYPSCTNATPAFSDLRLPPSFVIDEPGTYTVFLTINEGLPTVQTDCEQVYVYAHTPLTISNDTLICQRDTIQLSALSLDADSFKWTPDYYIDTTMGQFVHVNPNLSVQYTVTTYYNYNCIVKTPINVTVSKIAADAGPDRIVGDGSTTILGGPGTSLGTQYSYEWLPDIGFTESRFMPITKVRPPYDITYYLNITNSDGCKTIDSVLVQAPCDDIHLPNAFKPNGIDGSGKFGLLNQELVKINYFKIYDRWGKEVFSTTDPHGKWNGTVDGKDAPMGVYMWEVDANCANTQERYRRSGNVTLLR</sequence>
<dbReference type="Pfam" id="PF13585">
    <property type="entry name" value="CHU_C"/>
    <property type="match status" value="1"/>
</dbReference>
<evidence type="ECO:0000313" key="3">
    <source>
        <dbReference type="Proteomes" id="UP000323632"/>
    </source>
</evidence>
<protein>
    <recommendedName>
        <fullName evidence="4">Gliding motility-associated C-terminal domain-containing protein</fullName>
    </recommendedName>
</protein>
<name>A0A5M6CH23_9BACT</name>
<comment type="caution">
    <text evidence="2">The sequence shown here is derived from an EMBL/GenBank/DDBJ whole genome shotgun (WGS) entry which is preliminary data.</text>
</comment>
<keyword evidence="3" id="KW-1185">Reference proteome</keyword>
<gene>
    <name evidence="2" type="ORF">F0919_07740</name>
</gene>
<proteinExistence type="predicted"/>
<feature type="signal peptide" evidence="1">
    <location>
        <begin position="1"/>
        <end position="24"/>
    </location>
</feature>
<dbReference type="Proteomes" id="UP000323632">
    <property type="component" value="Unassembled WGS sequence"/>
</dbReference>
<evidence type="ECO:0000313" key="2">
    <source>
        <dbReference type="EMBL" id="KAA5534504.1"/>
    </source>
</evidence>
<dbReference type="AlphaFoldDB" id="A0A5M6CH23"/>
<evidence type="ECO:0000256" key="1">
    <source>
        <dbReference type="SAM" id="SignalP"/>
    </source>
</evidence>
<evidence type="ECO:0008006" key="4">
    <source>
        <dbReference type="Google" id="ProtNLM"/>
    </source>
</evidence>
<keyword evidence="1" id="KW-0732">Signal</keyword>
<dbReference type="RefSeq" id="WP_150032184.1">
    <property type="nucleotide sequence ID" value="NZ_VWSH01000002.1"/>
</dbReference>
<organism evidence="2 3">
    <name type="scientific">Taibaiella lutea</name>
    <dbReference type="NCBI Taxonomy" id="2608001"/>
    <lineage>
        <taxon>Bacteria</taxon>
        <taxon>Pseudomonadati</taxon>
        <taxon>Bacteroidota</taxon>
        <taxon>Chitinophagia</taxon>
        <taxon>Chitinophagales</taxon>
        <taxon>Chitinophagaceae</taxon>
        <taxon>Taibaiella</taxon>
    </lineage>
</organism>
<dbReference type="EMBL" id="VWSH01000002">
    <property type="protein sequence ID" value="KAA5534504.1"/>
    <property type="molecule type" value="Genomic_DNA"/>
</dbReference>
<feature type="chain" id="PRO_5024385273" description="Gliding motility-associated C-terminal domain-containing protein" evidence="1">
    <location>
        <begin position="25"/>
        <end position="672"/>
    </location>
</feature>